<accession>A0A0B7MJD8</accession>
<sequence>MANIETAKKIAKDLNVKGFRKLKLQRVRYTIGKQCSFMSEEVANSLIDNLIAAGWEVADLKTCRELANKGLLDSVTIKPTGAA</sequence>
<gene>
    <name evidence="1" type="ORF">BN201_0196</name>
</gene>
<dbReference type="GeneID" id="23301230"/>
<organism evidence="1 2">
    <name type="scientific">Enterobacteria phage GEC-3S</name>
    <dbReference type="NCBI Taxonomy" id="1222338"/>
    <lineage>
        <taxon>Viruses</taxon>
        <taxon>Duplodnaviria</taxon>
        <taxon>Heunggongvirae</taxon>
        <taxon>Uroviricota</taxon>
        <taxon>Caudoviricetes</taxon>
        <taxon>Pantevenvirales</taxon>
        <taxon>Straboviridae</taxon>
        <taxon>Krischvirus</taxon>
        <taxon>Krischvirus gec3s</taxon>
    </lineage>
</organism>
<dbReference type="KEGG" id="vg:23301230"/>
<reference evidence="1 2" key="1">
    <citation type="submission" date="2012-08" db="EMBL/GenBank/DDBJ databases">
        <title>Selection and characterization of a candidate therapeutic bacteriophage that lyses the German Escherichia coli O104:H4 outbreak strain.</title>
        <authorList>
            <person name="Merabishvilli M."/>
            <person name="De Vos D."/>
            <person name="Verbeken G."/>
            <person name="Kropinski A."/>
            <person name="Vandenheuvel D."/>
            <person name="Lavigne R."/>
            <person name="Wattiau P."/>
            <person name="Mast J."/>
            <person name="Ragimbeau C."/>
            <person name="Mossong J."/>
            <person name="Scheres J."/>
            <person name="Chanishvili N."/>
            <person name="Vaneechoutte M."/>
            <person name="Pirnay J.P."/>
        </authorList>
    </citation>
    <scope>NUCLEOTIDE SEQUENCE [LARGE SCALE GENOMIC DNA]</scope>
</reference>
<protein>
    <submittedName>
        <fullName evidence="1">Uncharacterized protein</fullName>
    </submittedName>
</protein>
<dbReference type="Proteomes" id="UP000203896">
    <property type="component" value="Segment"/>
</dbReference>
<proteinExistence type="predicted"/>
<evidence type="ECO:0000313" key="2">
    <source>
        <dbReference type="Proteomes" id="UP000203896"/>
    </source>
</evidence>
<name>A0A0B7MJD8_9CAUD</name>
<evidence type="ECO:0000313" key="1">
    <source>
        <dbReference type="EMBL" id="CEO90799.1"/>
    </source>
</evidence>
<dbReference type="EMBL" id="HE978309">
    <property type="protein sequence ID" value="CEO90799.1"/>
    <property type="molecule type" value="Genomic_DNA"/>
</dbReference>
<keyword evidence="2" id="KW-1185">Reference proteome</keyword>
<dbReference type="RefSeq" id="YP_009118879.1">
    <property type="nucleotide sequence ID" value="NC_025425.1"/>
</dbReference>